<dbReference type="EMBL" id="UZAJ01018761">
    <property type="protein sequence ID" value="VDO83136.1"/>
    <property type="molecule type" value="Genomic_DNA"/>
</dbReference>
<evidence type="ECO:0000256" key="6">
    <source>
        <dbReference type="ARBA" id="ARBA00022989"/>
    </source>
</evidence>
<reference evidence="12" key="1">
    <citation type="submission" date="2016-06" db="UniProtKB">
        <authorList>
            <consortium name="WormBaseParasite"/>
        </authorList>
    </citation>
    <scope>IDENTIFICATION</scope>
</reference>
<reference evidence="10 11" key="2">
    <citation type="submission" date="2018-11" db="EMBL/GenBank/DDBJ databases">
        <authorList>
            <consortium name="Pathogen Informatics"/>
        </authorList>
    </citation>
    <scope>NUCLEOTIDE SEQUENCE [LARGE SCALE GENOMIC DNA]</scope>
</reference>
<dbReference type="GO" id="GO:0005787">
    <property type="term" value="C:signal peptidase complex"/>
    <property type="evidence" value="ECO:0007669"/>
    <property type="project" value="UniProtKB-UniRule"/>
</dbReference>
<evidence type="ECO:0000256" key="2">
    <source>
        <dbReference type="ARBA" id="ARBA00007324"/>
    </source>
</evidence>
<evidence type="ECO:0000256" key="9">
    <source>
        <dbReference type="RuleBase" id="RU368033"/>
    </source>
</evidence>
<sequence length="75" mass="8673">MDKSSEQLKVNKWDGPSVRNTIDDAIRKVFNEKYDNWTERHTLADGRLIISTVAVAFAAFALIYDYYESFPKSKP</sequence>
<evidence type="ECO:0000256" key="1">
    <source>
        <dbReference type="ARBA" id="ARBA00004477"/>
    </source>
</evidence>
<keyword evidence="11" id="KW-1185">Reference proteome</keyword>
<comment type="function">
    <text evidence="8 9">Component of the signal peptidase complex (SPC) which catalyzes the cleavage of N-terminal signal sequences from nascent proteins as they are translocated into the lumen of the endoplasmic reticulum. Enhances the enzymatic activity of SPC and facilitates the interactions between different components of the translocation site.</text>
</comment>
<dbReference type="GO" id="GO:0008233">
    <property type="term" value="F:peptidase activity"/>
    <property type="evidence" value="ECO:0007669"/>
    <property type="project" value="UniProtKB-UniRule"/>
</dbReference>
<dbReference type="GO" id="GO:0006465">
    <property type="term" value="P:signal peptide processing"/>
    <property type="evidence" value="ECO:0007669"/>
    <property type="project" value="UniProtKB-UniRule"/>
</dbReference>
<comment type="similarity">
    <text evidence="2 9">Belongs to the SPCS2 family.</text>
</comment>
<organism evidence="12">
    <name type="scientific">Onchocerca flexuosa</name>
    <dbReference type="NCBI Taxonomy" id="387005"/>
    <lineage>
        <taxon>Eukaryota</taxon>
        <taxon>Metazoa</taxon>
        <taxon>Ecdysozoa</taxon>
        <taxon>Nematoda</taxon>
        <taxon>Chromadorea</taxon>
        <taxon>Rhabditida</taxon>
        <taxon>Spirurina</taxon>
        <taxon>Spiruromorpha</taxon>
        <taxon>Filarioidea</taxon>
        <taxon>Onchocercidae</taxon>
        <taxon>Onchocerca</taxon>
    </lineage>
</organism>
<keyword evidence="5 9" id="KW-0256">Endoplasmic reticulum</keyword>
<evidence type="ECO:0000256" key="8">
    <source>
        <dbReference type="ARBA" id="ARBA00045608"/>
    </source>
</evidence>
<name>A0A183HXN2_9BILA</name>
<evidence type="ECO:0000313" key="10">
    <source>
        <dbReference type="EMBL" id="VDO83136.1"/>
    </source>
</evidence>
<evidence type="ECO:0000313" key="11">
    <source>
        <dbReference type="Proteomes" id="UP000267606"/>
    </source>
</evidence>
<accession>A0A183HXN2</accession>
<keyword evidence="7 9" id="KW-0472">Membrane</keyword>
<dbReference type="GO" id="GO:0045047">
    <property type="term" value="P:protein targeting to ER"/>
    <property type="evidence" value="ECO:0007669"/>
    <property type="project" value="TreeGrafter"/>
</dbReference>
<evidence type="ECO:0000256" key="5">
    <source>
        <dbReference type="ARBA" id="ARBA00022824"/>
    </source>
</evidence>
<dbReference type="Pfam" id="PF06703">
    <property type="entry name" value="SPC25"/>
    <property type="match status" value="1"/>
</dbReference>
<protein>
    <recommendedName>
        <fullName evidence="3 9">Signal peptidase complex subunit 2</fullName>
    </recommendedName>
</protein>
<keyword evidence="4 9" id="KW-0812">Transmembrane</keyword>
<proteinExistence type="inferred from homology"/>
<evidence type="ECO:0000256" key="7">
    <source>
        <dbReference type="ARBA" id="ARBA00023136"/>
    </source>
</evidence>
<keyword evidence="6 9" id="KW-1133">Transmembrane helix</keyword>
<dbReference type="InterPro" id="IPR009582">
    <property type="entry name" value="Spc2/SPCS2"/>
</dbReference>
<dbReference type="PANTHER" id="PTHR13085">
    <property type="entry name" value="MICROSOMAL SIGNAL PEPTIDASE 25 KDA SUBUNIT"/>
    <property type="match status" value="1"/>
</dbReference>
<evidence type="ECO:0000256" key="4">
    <source>
        <dbReference type="ARBA" id="ARBA00022692"/>
    </source>
</evidence>
<evidence type="ECO:0000256" key="3">
    <source>
        <dbReference type="ARBA" id="ARBA00017057"/>
    </source>
</evidence>
<dbReference type="STRING" id="387005.A0A183HXN2"/>
<dbReference type="WBParaSite" id="OFLC_0001224501-mRNA-1">
    <property type="protein sequence ID" value="OFLC_0001224501-mRNA-1"/>
    <property type="gene ID" value="OFLC_0001224501"/>
</dbReference>
<evidence type="ECO:0000313" key="12">
    <source>
        <dbReference type="WBParaSite" id="OFLC_0001224501-mRNA-1"/>
    </source>
</evidence>
<comment type="subcellular location">
    <subcellularLocation>
        <location evidence="1 9">Endoplasmic reticulum membrane</location>
        <topology evidence="1 9">Multi-pass membrane protein</topology>
    </subcellularLocation>
</comment>
<comment type="caution">
    <text evidence="9">Lacks conserved residue(s) required for the propagation of feature annotation.</text>
</comment>
<gene>
    <name evidence="10" type="ORF">OFLC_LOCUS12241</name>
</gene>
<dbReference type="AlphaFoldDB" id="A0A183HXN2"/>
<feature type="transmembrane region" description="Helical" evidence="9">
    <location>
        <begin position="48"/>
        <end position="67"/>
    </location>
</feature>
<dbReference type="Proteomes" id="UP000267606">
    <property type="component" value="Unassembled WGS sequence"/>
</dbReference>
<dbReference type="PANTHER" id="PTHR13085:SF0">
    <property type="entry name" value="SIGNAL PEPTIDASE COMPLEX SUBUNIT 2"/>
    <property type="match status" value="1"/>
</dbReference>